<protein>
    <submittedName>
        <fullName evidence="6">Uncharacterized protein</fullName>
    </submittedName>
</protein>
<evidence type="ECO:0000256" key="4">
    <source>
        <dbReference type="SAM" id="MobiDB-lite"/>
    </source>
</evidence>
<feature type="transmembrane region" description="Helical" evidence="5">
    <location>
        <begin position="66"/>
        <end position="87"/>
    </location>
</feature>
<organism evidence="6 7">
    <name type="scientific">Streptomyces venezuelae</name>
    <dbReference type="NCBI Taxonomy" id="54571"/>
    <lineage>
        <taxon>Bacteria</taxon>
        <taxon>Bacillati</taxon>
        <taxon>Actinomycetota</taxon>
        <taxon>Actinomycetes</taxon>
        <taxon>Kitasatosporales</taxon>
        <taxon>Streptomycetaceae</taxon>
        <taxon>Streptomyces</taxon>
    </lineage>
</organism>
<feature type="compositionally biased region" description="Low complexity" evidence="4">
    <location>
        <begin position="47"/>
        <end position="57"/>
    </location>
</feature>
<dbReference type="RefSeq" id="WP_223832315.1">
    <property type="nucleotide sequence ID" value="NZ_CP029192.1"/>
</dbReference>
<dbReference type="Proteomes" id="UP000322927">
    <property type="component" value="Chromosome"/>
</dbReference>
<dbReference type="AlphaFoldDB" id="A0A5P2C619"/>
<feature type="transmembrane region" description="Helical" evidence="5">
    <location>
        <begin position="155"/>
        <end position="176"/>
    </location>
</feature>
<dbReference type="EMBL" id="CP029192">
    <property type="protein sequence ID" value="QES38082.1"/>
    <property type="molecule type" value="Genomic_DNA"/>
</dbReference>
<feature type="compositionally biased region" description="Basic residues" evidence="4">
    <location>
        <begin position="33"/>
        <end position="46"/>
    </location>
</feature>
<accession>A0A5P2C619</accession>
<evidence type="ECO:0000256" key="5">
    <source>
        <dbReference type="SAM" id="Phobius"/>
    </source>
</evidence>
<feature type="transmembrane region" description="Helical" evidence="5">
    <location>
        <begin position="117"/>
        <end position="135"/>
    </location>
</feature>
<name>A0A5P2C619_STRVZ</name>
<dbReference type="GO" id="GO:0016020">
    <property type="term" value="C:membrane"/>
    <property type="evidence" value="ECO:0007669"/>
    <property type="project" value="InterPro"/>
</dbReference>
<proteinExistence type="predicted"/>
<keyword evidence="1 5" id="KW-0812">Transmembrane</keyword>
<feature type="transmembrane region" description="Helical" evidence="5">
    <location>
        <begin position="219"/>
        <end position="237"/>
    </location>
</feature>
<dbReference type="InterPro" id="IPR036458">
    <property type="entry name" value="Na:dicarbo_symporter_sf"/>
</dbReference>
<keyword evidence="2 5" id="KW-1133">Transmembrane helix</keyword>
<feature type="compositionally biased region" description="Pro residues" evidence="4">
    <location>
        <begin position="12"/>
        <end position="30"/>
    </location>
</feature>
<evidence type="ECO:0000313" key="6">
    <source>
        <dbReference type="EMBL" id="QES38082.1"/>
    </source>
</evidence>
<evidence type="ECO:0000256" key="3">
    <source>
        <dbReference type="ARBA" id="ARBA00023136"/>
    </source>
</evidence>
<sequence length="336" mass="36677">MNAPDTPDGVPQAPPPPGPAPPHARSPAPPSRDRRRRRRRTARRAAPRATTGARPDAGTSGKASEIANSLFGAGSFIVGLMLYTGFVHSRAYYGYFRLDVFAVGFDPIEMALRSLRLATFPVLMTLSLVGVLPVLPQLLPSLGVPDRTVRAVARAARAVARAHLAFVAAGLLLMLAWRYGHPWSFRWAAPLLVAVGLLLGQSDAATTAPGHRHRPGHRAVAVIAASLFLMWVVALAAGELGRQDAHRDAGQLVRRVSVVVLSTDTLSMNGPGLKVEDLGKDTHFRYRYSGLRLLVERERRYYLLPLGWRHDTDATYVVEDDDEIRIDLYPGTQPGR</sequence>
<dbReference type="GO" id="GO:0015293">
    <property type="term" value="F:symporter activity"/>
    <property type="evidence" value="ECO:0007669"/>
    <property type="project" value="InterPro"/>
</dbReference>
<dbReference type="SUPFAM" id="SSF118215">
    <property type="entry name" value="Proton glutamate symport protein"/>
    <property type="match status" value="1"/>
</dbReference>
<reference evidence="6 7" key="1">
    <citation type="submission" date="2018-05" db="EMBL/GenBank/DDBJ databases">
        <title>Streptomyces venezuelae.</title>
        <authorList>
            <person name="Kim W."/>
            <person name="Lee N."/>
            <person name="Cho B.-K."/>
        </authorList>
    </citation>
    <scope>NUCLEOTIDE SEQUENCE [LARGE SCALE GENOMIC DNA]</scope>
    <source>
        <strain evidence="6 7">ATCC 14584</strain>
    </source>
</reference>
<evidence type="ECO:0000256" key="2">
    <source>
        <dbReference type="ARBA" id="ARBA00022989"/>
    </source>
</evidence>
<gene>
    <name evidence="6" type="ORF">DEJ48_35865</name>
</gene>
<keyword evidence="3 5" id="KW-0472">Membrane</keyword>
<feature type="region of interest" description="Disordered" evidence="4">
    <location>
        <begin position="1"/>
        <end position="62"/>
    </location>
</feature>
<evidence type="ECO:0000256" key="1">
    <source>
        <dbReference type="ARBA" id="ARBA00022692"/>
    </source>
</evidence>
<evidence type="ECO:0000313" key="7">
    <source>
        <dbReference type="Proteomes" id="UP000322927"/>
    </source>
</evidence>
<feature type="compositionally biased region" description="Low complexity" evidence="4">
    <location>
        <begin position="1"/>
        <end position="11"/>
    </location>
</feature>